<dbReference type="InterPro" id="IPR013882">
    <property type="entry name" value="Ctp1_C"/>
</dbReference>
<evidence type="ECO:0000256" key="1">
    <source>
        <dbReference type="ARBA" id="ARBA00004123"/>
    </source>
</evidence>
<feature type="coiled-coil region" evidence="4">
    <location>
        <begin position="153"/>
        <end position="187"/>
    </location>
</feature>
<dbReference type="AlphaFoldDB" id="A0AAV3PPK9"/>
<gene>
    <name evidence="7" type="ORF">LIER_10519</name>
</gene>
<dbReference type="PANTHER" id="PTHR15107">
    <property type="entry name" value="RETINOBLASTOMA BINDING PROTEIN 8"/>
    <property type="match status" value="1"/>
</dbReference>
<keyword evidence="4" id="KW-0175">Coiled coil</keyword>
<protein>
    <submittedName>
        <fullName evidence="7">Transcription cofactor</fullName>
    </submittedName>
</protein>
<organism evidence="7 8">
    <name type="scientific">Lithospermum erythrorhizon</name>
    <name type="common">Purple gromwell</name>
    <name type="synonym">Lithospermum officinale var. erythrorhizon</name>
    <dbReference type="NCBI Taxonomy" id="34254"/>
    <lineage>
        <taxon>Eukaryota</taxon>
        <taxon>Viridiplantae</taxon>
        <taxon>Streptophyta</taxon>
        <taxon>Embryophyta</taxon>
        <taxon>Tracheophyta</taxon>
        <taxon>Spermatophyta</taxon>
        <taxon>Magnoliopsida</taxon>
        <taxon>eudicotyledons</taxon>
        <taxon>Gunneridae</taxon>
        <taxon>Pentapetalae</taxon>
        <taxon>asterids</taxon>
        <taxon>lamiids</taxon>
        <taxon>Boraginales</taxon>
        <taxon>Boraginaceae</taxon>
        <taxon>Boraginoideae</taxon>
        <taxon>Lithospermeae</taxon>
        <taxon>Lithospermum</taxon>
    </lineage>
</organism>
<dbReference type="GO" id="GO:0003684">
    <property type="term" value="F:damaged DNA binding"/>
    <property type="evidence" value="ECO:0007669"/>
    <property type="project" value="TreeGrafter"/>
</dbReference>
<evidence type="ECO:0000256" key="4">
    <source>
        <dbReference type="SAM" id="Coils"/>
    </source>
</evidence>
<dbReference type="PANTHER" id="PTHR15107:SF0">
    <property type="entry name" value="DNA ENDONUCLEASE ACTIVATOR CTP1 C-TERMINAL DOMAIN-CONTAINING PROTEIN"/>
    <property type="match status" value="1"/>
</dbReference>
<accession>A0AAV3PPK9</accession>
<comment type="subcellular location">
    <subcellularLocation>
        <location evidence="1">Nucleus</location>
    </subcellularLocation>
</comment>
<feature type="coiled-coil region" evidence="4">
    <location>
        <begin position="83"/>
        <end position="110"/>
    </location>
</feature>
<feature type="region of interest" description="Disordered" evidence="5">
    <location>
        <begin position="1"/>
        <end position="20"/>
    </location>
</feature>
<keyword evidence="2" id="KW-0227">DNA damage</keyword>
<name>A0AAV3PPK9_LITER</name>
<evidence type="ECO:0000313" key="8">
    <source>
        <dbReference type="Proteomes" id="UP001454036"/>
    </source>
</evidence>
<sequence>MEGEELLRSPQMGCPAENGDAKHVSGLSTMLVATIEEAKDRISQIEDIFCHQLYPSLQSKSKSLQKIYYEARKDAEDEYKVNDKSLLLQMEELREMLKQKTNEVNVGKEVQLNLENIIRSKDLMLIDKDNMLKERSEMIESRDSERMQNEQVLRKYEKENRLLLDKVENLESKIDKMKRVLQEKSKELEDGGKVQEHLLRQIDLYKLESAKRGKKREDLEKQNDSLMVKLKDLQHNVDKLQVNLQERSNESDEGMALHEKLLQQIKARDSELLAEKKKMKEMVISYKKLKSQYNFLFTKVPRTEIADDAASELNQNPITLCGIVPQVTGHTDEQHTLADGKGVAPLQQTKSLTPSNIIAAPGCPANVKSCPPAGSKRSATYWRNTRSHQSRNGPDLHDNFLDTPLDNLRGNKGKASHKEILPERLPEDMAFVNSDDDEPLGMNVKSSLKKEKLAPPRPGVSAFKFVEPVRKKAEREKLKGVECKQCKKFYDSVLPHEGNESSGTKNLRCEHHDGVSRHRYKNEPPSTPDGFWNIGFETEM</sequence>
<dbReference type="Proteomes" id="UP001454036">
    <property type="component" value="Unassembled WGS sequence"/>
</dbReference>
<dbReference type="InterPro" id="IPR033316">
    <property type="entry name" value="RBBP8-like"/>
</dbReference>
<comment type="caution">
    <text evidence="7">The sequence shown here is derived from an EMBL/GenBank/DDBJ whole genome shotgun (WGS) entry which is preliminary data.</text>
</comment>
<dbReference type="EMBL" id="BAABME010001874">
    <property type="protein sequence ID" value="GAA0151902.1"/>
    <property type="molecule type" value="Genomic_DNA"/>
</dbReference>
<evidence type="ECO:0000256" key="3">
    <source>
        <dbReference type="ARBA" id="ARBA00023242"/>
    </source>
</evidence>
<evidence type="ECO:0000313" key="7">
    <source>
        <dbReference type="EMBL" id="GAA0151902.1"/>
    </source>
</evidence>
<keyword evidence="8" id="KW-1185">Reference proteome</keyword>
<dbReference type="GO" id="GO:0005634">
    <property type="term" value="C:nucleus"/>
    <property type="evidence" value="ECO:0007669"/>
    <property type="project" value="UniProtKB-SubCell"/>
</dbReference>
<evidence type="ECO:0000256" key="2">
    <source>
        <dbReference type="ARBA" id="ARBA00022763"/>
    </source>
</evidence>
<proteinExistence type="predicted"/>
<evidence type="ECO:0000259" key="6">
    <source>
        <dbReference type="Pfam" id="PF08573"/>
    </source>
</evidence>
<keyword evidence="3" id="KW-0539">Nucleus</keyword>
<feature type="region of interest" description="Disordered" evidence="5">
    <location>
        <begin position="515"/>
        <end position="540"/>
    </location>
</feature>
<feature type="domain" description="DNA endonuclease activator Ctp1 C-terminal" evidence="6">
    <location>
        <begin position="505"/>
        <end position="536"/>
    </location>
</feature>
<evidence type="ECO:0000256" key="5">
    <source>
        <dbReference type="SAM" id="MobiDB-lite"/>
    </source>
</evidence>
<feature type="coiled-coil region" evidence="4">
    <location>
        <begin position="216"/>
        <end position="250"/>
    </location>
</feature>
<reference evidence="7 8" key="1">
    <citation type="submission" date="2024-01" db="EMBL/GenBank/DDBJ databases">
        <title>The complete chloroplast genome sequence of Lithospermum erythrorhizon: insights into the phylogenetic relationship among Boraginaceae species and the maternal lineages of purple gromwells.</title>
        <authorList>
            <person name="Okada T."/>
            <person name="Watanabe K."/>
        </authorList>
    </citation>
    <scope>NUCLEOTIDE SEQUENCE [LARGE SCALE GENOMIC DNA]</scope>
</reference>
<dbReference type="GO" id="GO:0010792">
    <property type="term" value="P:DNA double-strand break processing involved in repair via single-strand annealing"/>
    <property type="evidence" value="ECO:0007669"/>
    <property type="project" value="TreeGrafter"/>
</dbReference>
<dbReference type="Pfam" id="PF08573">
    <property type="entry name" value="SAE2"/>
    <property type="match status" value="1"/>
</dbReference>